<dbReference type="KEGG" id="pti:PHATRDRAFT_36476"/>
<dbReference type="PRINTS" id="PR00633">
    <property type="entry name" value="RCCNDNSATION"/>
</dbReference>
<dbReference type="EMBL" id="CM000613">
    <property type="protein sequence ID" value="EEC47678.1"/>
    <property type="molecule type" value="Genomic_DNA"/>
</dbReference>
<dbReference type="InterPro" id="IPR058923">
    <property type="entry name" value="RCC1-like_dom"/>
</dbReference>
<dbReference type="STRING" id="556484.B7G1G5"/>
<evidence type="ECO:0000256" key="3">
    <source>
        <dbReference type="PROSITE-ProRule" id="PRU00235"/>
    </source>
</evidence>
<dbReference type="PANTHER" id="PTHR45982">
    <property type="entry name" value="REGULATOR OF CHROMOSOME CONDENSATION"/>
    <property type="match status" value="1"/>
</dbReference>
<feature type="repeat" description="RCC1" evidence="3">
    <location>
        <begin position="119"/>
        <end position="181"/>
    </location>
</feature>
<protein>
    <recommendedName>
        <fullName evidence="4">RCC1-like domain-containing protein</fullName>
    </recommendedName>
</protein>
<dbReference type="InterPro" id="IPR051553">
    <property type="entry name" value="Ran_GTPase-activating"/>
</dbReference>
<accession>B7G1G5</accession>
<dbReference type="PANTHER" id="PTHR45982:SF1">
    <property type="entry name" value="REGULATOR OF CHROMOSOME CONDENSATION"/>
    <property type="match status" value="1"/>
</dbReference>
<feature type="domain" description="RCC1-like" evidence="4">
    <location>
        <begin position="63"/>
        <end position="510"/>
    </location>
</feature>
<keyword evidence="2" id="KW-0677">Repeat</keyword>
<dbReference type="PROSITE" id="PS50012">
    <property type="entry name" value="RCC1_3"/>
    <property type="match status" value="5"/>
</dbReference>
<dbReference type="AlphaFoldDB" id="B7G1G5"/>
<dbReference type="RefSeq" id="XP_002181026.1">
    <property type="nucleotide sequence ID" value="XM_002180990.1"/>
</dbReference>
<keyword evidence="1" id="KW-0344">Guanine-nucleotide releasing factor</keyword>
<dbReference type="Gene3D" id="2.130.10.30">
    <property type="entry name" value="Regulator of chromosome condensation 1/beta-lactamase-inhibitor protein II"/>
    <property type="match status" value="1"/>
</dbReference>
<feature type="repeat" description="RCC1" evidence="3">
    <location>
        <begin position="402"/>
        <end position="458"/>
    </location>
</feature>
<dbReference type="SUPFAM" id="SSF50985">
    <property type="entry name" value="RCC1/BLIP-II"/>
    <property type="match status" value="1"/>
</dbReference>
<gene>
    <name evidence="5" type="ORF">PHATRDRAFT_36476</name>
</gene>
<dbReference type="GO" id="GO:0005737">
    <property type="term" value="C:cytoplasm"/>
    <property type="evidence" value="ECO:0007669"/>
    <property type="project" value="TreeGrafter"/>
</dbReference>
<reference evidence="5 6" key="1">
    <citation type="journal article" date="2008" name="Nature">
        <title>The Phaeodactylum genome reveals the evolutionary history of diatom genomes.</title>
        <authorList>
            <person name="Bowler C."/>
            <person name="Allen A.E."/>
            <person name="Badger J.H."/>
            <person name="Grimwood J."/>
            <person name="Jabbari K."/>
            <person name="Kuo A."/>
            <person name="Maheswari U."/>
            <person name="Martens C."/>
            <person name="Maumus F."/>
            <person name="Otillar R.P."/>
            <person name="Rayko E."/>
            <person name="Salamov A."/>
            <person name="Vandepoele K."/>
            <person name="Beszteri B."/>
            <person name="Gruber A."/>
            <person name="Heijde M."/>
            <person name="Katinka M."/>
            <person name="Mock T."/>
            <person name="Valentin K."/>
            <person name="Verret F."/>
            <person name="Berges J.A."/>
            <person name="Brownlee C."/>
            <person name="Cadoret J.P."/>
            <person name="Chiovitti A."/>
            <person name="Choi C.J."/>
            <person name="Coesel S."/>
            <person name="De Martino A."/>
            <person name="Detter J.C."/>
            <person name="Durkin C."/>
            <person name="Falciatore A."/>
            <person name="Fournet J."/>
            <person name="Haruta M."/>
            <person name="Huysman M.J."/>
            <person name="Jenkins B.D."/>
            <person name="Jiroutova K."/>
            <person name="Jorgensen R.E."/>
            <person name="Joubert Y."/>
            <person name="Kaplan A."/>
            <person name="Kroger N."/>
            <person name="Kroth P.G."/>
            <person name="La Roche J."/>
            <person name="Lindquist E."/>
            <person name="Lommer M."/>
            <person name="Martin-Jezequel V."/>
            <person name="Lopez P.J."/>
            <person name="Lucas S."/>
            <person name="Mangogna M."/>
            <person name="McGinnis K."/>
            <person name="Medlin L.K."/>
            <person name="Montsant A."/>
            <person name="Oudot-Le Secq M.P."/>
            <person name="Napoli C."/>
            <person name="Obornik M."/>
            <person name="Parker M.S."/>
            <person name="Petit J.L."/>
            <person name="Porcel B.M."/>
            <person name="Poulsen N."/>
            <person name="Robison M."/>
            <person name="Rychlewski L."/>
            <person name="Rynearson T.A."/>
            <person name="Schmutz J."/>
            <person name="Shapiro H."/>
            <person name="Siaut M."/>
            <person name="Stanley M."/>
            <person name="Sussman M.R."/>
            <person name="Taylor A.R."/>
            <person name="Vardi A."/>
            <person name="von Dassow P."/>
            <person name="Vyverman W."/>
            <person name="Willis A."/>
            <person name="Wyrwicz L.S."/>
            <person name="Rokhsar D.S."/>
            <person name="Weissenbach J."/>
            <person name="Armbrust E.V."/>
            <person name="Green B.R."/>
            <person name="Van de Peer Y."/>
            <person name="Grigoriev I.V."/>
        </authorList>
    </citation>
    <scope>NUCLEOTIDE SEQUENCE [LARGE SCALE GENOMIC DNA]</scope>
    <source>
        <strain evidence="5 6">CCAP 1055/1</strain>
    </source>
</reference>
<evidence type="ECO:0000256" key="2">
    <source>
        <dbReference type="ARBA" id="ARBA00022737"/>
    </source>
</evidence>
<dbReference type="OMA" id="RTEEPIF"/>
<dbReference type="InterPro" id="IPR009091">
    <property type="entry name" value="RCC1/BLIP-II"/>
</dbReference>
<evidence type="ECO:0000259" key="4">
    <source>
        <dbReference type="Pfam" id="PF25390"/>
    </source>
</evidence>
<dbReference type="HOGENOM" id="CLU_005210_6_2_1"/>
<name>B7G1G5_PHATC</name>
<dbReference type="GO" id="GO:0005085">
    <property type="term" value="F:guanyl-nucleotide exchange factor activity"/>
    <property type="evidence" value="ECO:0007669"/>
    <property type="project" value="TreeGrafter"/>
</dbReference>
<evidence type="ECO:0000313" key="5">
    <source>
        <dbReference type="EMBL" id="EEC47678.1"/>
    </source>
</evidence>
<sequence>MKQQRDALMTALNSGFKNFFKNVSIPDENRDPLGRPVHYAHAWAEYRRQAREIQRRFGGETGDVLGFGQDDCGQIGYVLSKDEDKPTTYLPFVIKSLVRKDVRQISAGGVHSLAVTADGDAYSWGTDDDGTLGRKNEADTAIDATTPSPVVGFRTVDGINEDRQIVQVCAGASHSLFLSYSGNVYSSGMMKDMDSGKFRDIQTVEDDPAGYNEKPVHVALMPKKVTFISTTTAFSAAILEDGTMVTWDCSKGFGNHGELARTATMGAKKNKEGRPDLGQGFFYTTKQEDGDGNVRFVATPSLVREHFLTPKPPIWSFGSPQKKVINVACGSYHLLAVAREPDDAKLRVYSSGINNYGQLGQGDFGVETERHELTMIKALEDENIVKVACGEFHSLALNLIGTKVFAFGRADYGQLGTKLFDFGECGATPEQVAFPSEERVIIADIDAGSSHSMAITIDDEVYSWGFGDGNTGFGDVQSDVVYPRKLTLTAKQINAKGRVLATSGGGQHGLMLVKRYAFQT</sequence>
<dbReference type="PROSITE" id="PS00626">
    <property type="entry name" value="RCC1_2"/>
    <property type="match status" value="3"/>
</dbReference>
<dbReference type="Proteomes" id="UP000000759">
    <property type="component" value="Chromosome 10"/>
</dbReference>
<feature type="repeat" description="RCC1" evidence="3">
    <location>
        <begin position="346"/>
        <end position="400"/>
    </location>
</feature>
<evidence type="ECO:0000313" key="6">
    <source>
        <dbReference type="Proteomes" id="UP000000759"/>
    </source>
</evidence>
<evidence type="ECO:0000256" key="1">
    <source>
        <dbReference type="ARBA" id="ARBA00022658"/>
    </source>
</evidence>
<dbReference type="PaxDb" id="2850-Phatr36476"/>
<dbReference type="GeneID" id="7201589"/>
<dbReference type="Pfam" id="PF25390">
    <property type="entry name" value="WD40_RLD"/>
    <property type="match status" value="1"/>
</dbReference>
<dbReference type="InterPro" id="IPR000408">
    <property type="entry name" value="Reg_chr_condens"/>
</dbReference>
<organism evidence="5 6">
    <name type="scientific">Phaeodactylum tricornutum (strain CCAP 1055/1)</name>
    <dbReference type="NCBI Taxonomy" id="556484"/>
    <lineage>
        <taxon>Eukaryota</taxon>
        <taxon>Sar</taxon>
        <taxon>Stramenopiles</taxon>
        <taxon>Ochrophyta</taxon>
        <taxon>Bacillariophyta</taxon>
        <taxon>Bacillariophyceae</taxon>
        <taxon>Bacillariophycidae</taxon>
        <taxon>Naviculales</taxon>
        <taxon>Phaeodactylaceae</taxon>
        <taxon>Phaeodactylum</taxon>
    </lineage>
</organism>
<proteinExistence type="predicted"/>
<reference evidence="6" key="2">
    <citation type="submission" date="2008-08" db="EMBL/GenBank/DDBJ databases">
        <authorList>
            <consortium name="Diatom Consortium"/>
            <person name="Grigoriev I."/>
            <person name="Grimwood J."/>
            <person name="Kuo A."/>
            <person name="Otillar R.P."/>
            <person name="Salamov A."/>
            <person name="Detter J.C."/>
            <person name="Lindquist E."/>
            <person name="Shapiro H."/>
            <person name="Lucas S."/>
            <person name="Glavina del Rio T."/>
            <person name="Pitluck S."/>
            <person name="Rokhsar D."/>
            <person name="Bowler C."/>
        </authorList>
    </citation>
    <scope>GENOME REANNOTATION</scope>
    <source>
        <strain evidence="6">CCAP 1055/1</strain>
    </source>
</reference>
<keyword evidence="6" id="KW-1185">Reference proteome</keyword>
<feature type="repeat" description="RCC1" evidence="3">
    <location>
        <begin position="459"/>
        <end position="515"/>
    </location>
</feature>
<dbReference type="InParanoid" id="B7G1G5"/>
<dbReference type="OrthoDB" id="47107at2759"/>
<feature type="repeat" description="RCC1" evidence="3">
    <location>
        <begin position="62"/>
        <end position="118"/>
    </location>
</feature>
<dbReference type="eggNOG" id="KOG1426">
    <property type="taxonomic scope" value="Eukaryota"/>
</dbReference>